<sequence>MNKSTNGTQRFGVTTKSVYGCITRTPFNGVYTMSSVMSVADLLRTCSFDLIPPHLRVLYKEIQRVASPSRRHGFEDYCYKHMTSSTEISGVIPPVLVGCMSEVETEFSDNPRLNDLLTMQPDRNFVVDGVNRLSTIATILGGYDQSLFKKSKESDARLKRRVELAQLLQSLSIQVLFIFRIDKALSEADFSQIFADVNGKSTPMSTNKLMKLARTDDVVTFAREIGMLPIVMSHGGMSSDKNTVTMNSEYVLTLNTVTRFILGALGGERMQGQVRGVREMPDGSILSHRHLDSIRSDLILFFKTWIDCQGDNYSQDRSGFQLVATLIQGLGLVFNNLWVTYESLAAVERTNHIYQAAKKLGLLDYSRTAIHWSECSCVSLNDTGNYVANTGGSSSRKGFAKHLSNKLGIRYRTR</sequence>
<reference evidence="3" key="2">
    <citation type="submission" date="2017-05" db="EMBL/GenBank/DDBJ databases">
        <title>Whole genome sequence of fish pathogenic bacteria, Photobacterium damselae subsp. piscicida, strain 91-197, isolated from hybrid striped bass (Morone sp.) in USA.</title>
        <authorList>
            <person name="Teru Y."/>
            <person name="Hikima J."/>
            <person name="Kono T."/>
            <person name="Sakai M."/>
            <person name="Takano T."/>
            <person name="Hawke J.P."/>
            <person name="Takeyama H."/>
            <person name="Aoki T."/>
        </authorList>
    </citation>
    <scope>NUCLEOTIDE SEQUENCE [LARGE SCALE GENOMIC DNA]</scope>
    <source>
        <strain evidence="3">91-197</strain>
    </source>
</reference>
<dbReference type="Proteomes" id="UP000516656">
    <property type="component" value="Chromosome 2"/>
</dbReference>
<evidence type="ECO:0000313" key="1">
    <source>
        <dbReference type="EMBL" id="BAX54682.1"/>
    </source>
</evidence>
<dbReference type="Proteomes" id="UP000218676">
    <property type="component" value="Chromosome 2"/>
</dbReference>
<protein>
    <recommendedName>
        <fullName evidence="5">DGQHR domain-containing protein</fullName>
    </recommendedName>
</protein>
<proteinExistence type="predicted"/>
<evidence type="ECO:0000313" key="4">
    <source>
        <dbReference type="Proteomes" id="UP000516656"/>
    </source>
</evidence>
<dbReference type="AlphaFoldDB" id="A0A1Q9GU65"/>
<evidence type="ECO:0000313" key="2">
    <source>
        <dbReference type="EMBL" id="QOD58728.1"/>
    </source>
</evidence>
<dbReference type="EMBL" id="CP061855">
    <property type="protein sequence ID" value="QOD58728.1"/>
    <property type="molecule type" value="Genomic_DNA"/>
</dbReference>
<evidence type="ECO:0000313" key="3">
    <source>
        <dbReference type="Proteomes" id="UP000218676"/>
    </source>
</evidence>
<reference evidence="2 4" key="3">
    <citation type="submission" date="2020-09" db="EMBL/GenBank/DDBJ databases">
        <title>Complete, closed and curated genome sequences of Photobacterium damselae subsp. piscicida isolates from Australia indicate localised evolution and additional plasmid-borne pathogenicity mechanisms.</title>
        <authorList>
            <person name="Baseggio L."/>
            <person name="Silayeva O."/>
            <person name="Buller N."/>
            <person name="Landos M."/>
            <person name="Engelstaedter J."/>
            <person name="Barnes A.C."/>
        </authorList>
    </citation>
    <scope>NUCLEOTIDE SEQUENCE [LARGE SCALE GENOMIC DNA]</scope>
    <source>
        <strain evidence="2 4">AS-16-0540-1</strain>
    </source>
</reference>
<organism evidence="2 4">
    <name type="scientific">Photobacterium damsela subsp. piscicida</name>
    <name type="common">Pasteurella piscicida</name>
    <dbReference type="NCBI Taxonomy" id="38294"/>
    <lineage>
        <taxon>Bacteria</taxon>
        <taxon>Pseudomonadati</taxon>
        <taxon>Pseudomonadota</taxon>
        <taxon>Gammaproteobacteria</taxon>
        <taxon>Vibrionales</taxon>
        <taxon>Vibrionaceae</taxon>
        <taxon>Photobacterium</taxon>
    </lineage>
</organism>
<accession>A0A1Q9GU65</accession>
<dbReference type="EMBL" id="AP018046">
    <property type="protein sequence ID" value="BAX54682.1"/>
    <property type="molecule type" value="Genomic_DNA"/>
</dbReference>
<name>A0A1Q9GU65_PHODP</name>
<evidence type="ECO:0008006" key="5">
    <source>
        <dbReference type="Google" id="ProtNLM"/>
    </source>
</evidence>
<gene>
    <name evidence="2" type="ORF">IC627_18185</name>
    <name evidence="1" type="ORF">PDPUS_2_00096</name>
</gene>
<reference evidence="1" key="1">
    <citation type="journal article" date="2017" name="Genome Announc.">
        <title>Whole-Genome Sequence of Photobacterium damselae subsp. piscicida Strain 91-197, Isolated from Hybrid Striped Bass (Morone sp.) in the United States.</title>
        <authorList>
            <person name="Teru Y."/>
            <person name="Hikima J."/>
            <person name="Kono T."/>
            <person name="Sakai M."/>
            <person name="Takano T."/>
            <person name="Hawke J.P."/>
            <person name="Takeyama H."/>
            <person name="Aoki T."/>
        </authorList>
    </citation>
    <scope>NUCLEOTIDE SEQUENCE</scope>
    <source>
        <strain evidence="1">91-197</strain>
    </source>
</reference>